<dbReference type="InterPro" id="IPR025374">
    <property type="entry name" value="DUF4364"/>
</dbReference>
<dbReference type="Pfam" id="PF14277">
    <property type="entry name" value="DUF4364"/>
    <property type="match status" value="1"/>
</dbReference>
<organism evidence="1 2">
    <name type="scientific">Candidatus Borkfalkia faecavium</name>
    <dbReference type="NCBI Taxonomy" id="2838508"/>
    <lineage>
        <taxon>Bacteria</taxon>
        <taxon>Bacillati</taxon>
        <taxon>Bacillota</taxon>
        <taxon>Clostridia</taxon>
        <taxon>Christensenellales</taxon>
        <taxon>Christensenellaceae</taxon>
        <taxon>Candidatus Borkfalkia</taxon>
    </lineage>
</organism>
<proteinExistence type="predicted"/>
<evidence type="ECO:0000313" key="2">
    <source>
        <dbReference type="Proteomes" id="UP000886847"/>
    </source>
</evidence>
<comment type="caution">
    <text evidence="1">The sequence shown here is derived from an EMBL/GenBank/DDBJ whole genome shotgun (WGS) entry which is preliminary data.</text>
</comment>
<sequence>MFTKDISMLIQGETSVNKLILLFVFDKMESALSERTIIDMCSTSNDWINYMDCMMIISQLLEDGFICTVETNDDTLYTITPDGRSCLANFYINIPKSTREEISVFVKNNSARYRNRQECKSDYYQNKDGTYTVFLRILAPAQPMLELKFVVPDRKTAQNIYKKWELKAADVYAVIYENLVD</sequence>
<protein>
    <submittedName>
        <fullName evidence="1">DUF4364 family protein</fullName>
    </submittedName>
</protein>
<reference evidence="1" key="2">
    <citation type="submission" date="2021-04" db="EMBL/GenBank/DDBJ databases">
        <authorList>
            <person name="Gilroy R."/>
        </authorList>
    </citation>
    <scope>NUCLEOTIDE SEQUENCE</scope>
    <source>
        <strain evidence="1">2189</strain>
    </source>
</reference>
<accession>A0A9D1W238</accession>
<name>A0A9D1W238_9FIRM</name>
<gene>
    <name evidence="1" type="ORF">H9851_06260</name>
</gene>
<evidence type="ECO:0000313" key="1">
    <source>
        <dbReference type="EMBL" id="HIX50865.1"/>
    </source>
</evidence>
<dbReference type="Proteomes" id="UP000886847">
    <property type="component" value="Unassembled WGS sequence"/>
</dbReference>
<dbReference type="EMBL" id="DXEW01000029">
    <property type="protein sequence ID" value="HIX50865.1"/>
    <property type="molecule type" value="Genomic_DNA"/>
</dbReference>
<dbReference type="AlphaFoldDB" id="A0A9D1W238"/>
<reference evidence="1" key="1">
    <citation type="journal article" date="2021" name="PeerJ">
        <title>Extensive microbial diversity within the chicken gut microbiome revealed by metagenomics and culture.</title>
        <authorList>
            <person name="Gilroy R."/>
            <person name="Ravi A."/>
            <person name="Getino M."/>
            <person name="Pursley I."/>
            <person name="Horton D.L."/>
            <person name="Alikhan N.F."/>
            <person name="Baker D."/>
            <person name="Gharbi K."/>
            <person name="Hall N."/>
            <person name="Watson M."/>
            <person name="Adriaenssens E.M."/>
            <person name="Foster-Nyarko E."/>
            <person name="Jarju S."/>
            <person name="Secka A."/>
            <person name="Antonio M."/>
            <person name="Oren A."/>
            <person name="Chaudhuri R.R."/>
            <person name="La Ragione R."/>
            <person name="Hildebrand F."/>
            <person name="Pallen M.J."/>
        </authorList>
    </citation>
    <scope>NUCLEOTIDE SEQUENCE</scope>
    <source>
        <strain evidence="1">2189</strain>
    </source>
</reference>